<dbReference type="Gene3D" id="3.40.630.30">
    <property type="match status" value="1"/>
</dbReference>
<dbReference type="Proteomes" id="UP001555786">
    <property type="component" value="Unassembled WGS sequence"/>
</dbReference>
<dbReference type="InterPro" id="IPR000182">
    <property type="entry name" value="GNAT_dom"/>
</dbReference>
<comment type="caution">
    <text evidence="2">The sequence shown here is derived from an EMBL/GenBank/DDBJ whole genome shotgun (WGS) entry which is preliminary data.</text>
</comment>
<accession>A0ABV3PJS5</accession>
<evidence type="ECO:0000313" key="2">
    <source>
        <dbReference type="EMBL" id="MEW9305860.1"/>
    </source>
</evidence>
<feature type="domain" description="N-acetyltransferase" evidence="1">
    <location>
        <begin position="6"/>
        <end position="181"/>
    </location>
</feature>
<protein>
    <submittedName>
        <fullName evidence="2">GNAT family N-acetyltransferase</fullName>
    </submittedName>
</protein>
<proteinExistence type="predicted"/>
<gene>
    <name evidence="2" type="ORF">ABXS05_09960</name>
</gene>
<dbReference type="InterPro" id="IPR016181">
    <property type="entry name" value="Acyl_CoA_acyltransferase"/>
</dbReference>
<evidence type="ECO:0000259" key="1">
    <source>
        <dbReference type="PROSITE" id="PS51186"/>
    </source>
</evidence>
<dbReference type="RefSeq" id="WP_311939045.1">
    <property type="nucleotide sequence ID" value="NZ_JAVSCS010000021.1"/>
</dbReference>
<dbReference type="CDD" id="cd04301">
    <property type="entry name" value="NAT_SF"/>
    <property type="match status" value="1"/>
</dbReference>
<reference evidence="2 3" key="1">
    <citation type="submission" date="2024-07" db="EMBL/GenBank/DDBJ databases">
        <title>Description of Labrys sedimenti sp. nov., isolated from a diclofenac-degrading enrichment culture.</title>
        <authorList>
            <person name="Tancsics A."/>
            <person name="Csepanyi A."/>
        </authorList>
    </citation>
    <scope>NUCLEOTIDE SEQUENCE [LARGE SCALE GENOMIC DNA]</scope>
    <source>
        <strain evidence="2 3">LMG 23578</strain>
    </source>
</reference>
<name>A0ABV3PJS5_9HYPH</name>
<evidence type="ECO:0000313" key="3">
    <source>
        <dbReference type="Proteomes" id="UP001555786"/>
    </source>
</evidence>
<dbReference type="EMBL" id="JBFNQD010000002">
    <property type="protein sequence ID" value="MEW9305860.1"/>
    <property type="molecule type" value="Genomic_DNA"/>
</dbReference>
<dbReference type="Pfam" id="PF00583">
    <property type="entry name" value="Acetyltransf_1"/>
    <property type="match status" value="1"/>
</dbReference>
<organism evidence="2 3">
    <name type="scientific">Labrys neptuniae</name>
    <dbReference type="NCBI Taxonomy" id="376174"/>
    <lineage>
        <taxon>Bacteria</taxon>
        <taxon>Pseudomonadati</taxon>
        <taxon>Pseudomonadota</taxon>
        <taxon>Alphaproteobacteria</taxon>
        <taxon>Hyphomicrobiales</taxon>
        <taxon>Xanthobacteraceae</taxon>
        <taxon>Labrys</taxon>
    </lineage>
</organism>
<dbReference type="PROSITE" id="PS51186">
    <property type="entry name" value="GNAT"/>
    <property type="match status" value="1"/>
</dbReference>
<dbReference type="SUPFAM" id="SSF55729">
    <property type="entry name" value="Acyl-CoA N-acyltransferases (Nat)"/>
    <property type="match status" value="1"/>
</dbReference>
<keyword evidence="3" id="KW-1185">Reference proteome</keyword>
<sequence length="181" mass="19840">MIAPTFAARPVTAATWPDFEALFEGKGAPKYCWCMAWRPMAERGSADNAACKQALHHRVQTDVPIGLLGYLDSEPVGWCSVAPRESFLRLSSDQDDGETGIWSITCFFVRRDHRKAGLSHALLDAAIAYARGQGVQVVEAYPVDPSSPSYRFMGFVELFAGRGFVPAGKAGSRRQVMRLAL</sequence>